<evidence type="ECO:0000313" key="2">
    <source>
        <dbReference type="Proteomes" id="UP000181942"/>
    </source>
</evidence>
<organism evidence="1 2">
    <name type="scientific">Streptomyces mirabilis</name>
    <dbReference type="NCBI Taxonomy" id="68239"/>
    <lineage>
        <taxon>Bacteria</taxon>
        <taxon>Bacillati</taxon>
        <taxon>Actinomycetota</taxon>
        <taxon>Actinomycetes</taxon>
        <taxon>Kitasatosporales</taxon>
        <taxon>Streptomycetaceae</taxon>
        <taxon>Streptomyces</taxon>
    </lineage>
</organism>
<gene>
    <name evidence="1" type="ORF">SAMN02787118_12927</name>
</gene>
<reference evidence="1 2" key="1">
    <citation type="submission" date="2016-10" db="EMBL/GenBank/DDBJ databases">
        <authorList>
            <person name="de Groot N.N."/>
        </authorList>
    </citation>
    <scope>NUCLEOTIDE SEQUENCE [LARGE SCALE GENOMIC DNA]</scope>
    <source>
        <strain evidence="1 2">OK461</strain>
    </source>
</reference>
<dbReference type="Proteomes" id="UP000181942">
    <property type="component" value="Unassembled WGS sequence"/>
</dbReference>
<evidence type="ECO:0000313" key="1">
    <source>
        <dbReference type="EMBL" id="SFG79904.1"/>
    </source>
</evidence>
<sequence>MVLGDIECAGALCCRGLLGLPVFEAGRQCCQLLADLGELLVLSAPGGGLCVLGAFETGEDGAQGGEFVGQNGANSLLHLLLEASWRRLVLRAGALSGHCGERPGRWRIRRLAERGWLLLETSGAFSAGRRPVAVPDAGLSA</sequence>
<protein>
    <submittedName>
        <fullName evidence="1">Uncharacterized protein</fullName>
    </submittedName>
</protein>
<proteinExistence type="predicted"/>
<accession>A0A1I2URZ5</accession>
<dbReference type="EMBL" id="FONR01000029">
    <property type="protein sequence ID" value="SFG79904.1"/>
    <property type="molecule type" value="Genomic_DNA"/>
</dbReference>
<name>A0A1I2URZ5_9ACTN</name>
<dbReference type="OrthoDB" id="4548279at2"/>
<dbReference type="AlphaFoldDB" id="A0A1I2URZ5"/>